<dbReference type="InterPro" id="IPR042188">
    <property type="entry name" value="MmgE/PrpD_sf_2"/>
</dbReference>
<dbReference type="Pfam" id="PF19305">
    <property type="entry name" value="MmgE_PrpD_C"/>
    <property type="match status" value="1"/>
</dbReference>
<dbReference type="SUPFAM" id="SSF103378">
    <property type="entry name" value="2-methylcitrate dehydratase PrpD"/>
    <property type="match status" value="1"/>
</dbReference>
<dbReference type="Gene3D" id="3.30.1330.120">
    <property type="entry name" value="2-methylcitrate dehydratase PrpD"/>
    <property type="match status" value="1"/>
</dbReference>
<dbReference type="PANTHER" id="PTHR16943">
    <property type="entry name" value="2-METHYLCITRATE DEHYDRATASE-RELATED"/>
    <property type="match status" value="1"/>
</dbReference>
<dbReference type="PANTHER" id="PTHR16943:SF8">
    <property type="entry name" value="2-METHYLCITRATE DEHYDRATASE"/>
    <property type="match status" value="1"/>
</dbReference>
<dbReference type="RefSeq" id="WP_123666434.1">
    <property type="nucleotide sequence ID" value="NZ_RJKE01000001.1"/>
</dbReference>
<proteinExistence type="inferred from homology"/>
<protein>
    <submittedName>
        <fullName evidence="4">2-methylcitrate dehydratase PrpD</fullName>
    </submittedName>
</protein>
<dbReference type="OrthoDB" id="4334995at2"/>
<organism evidence="4 5">
    <name type="scientific">Actinocorallia herbida</name>
    <dbReference type="NCBI Taxonomy" id="58109"/>
    <lineage>
        <taxon>Bacteria</taxon>
        <taxon>Bacillati</taxon>
        <taxon>Actinomycetota</taxon>
        <taxon>Actinomycetes</taxon>
        <taxon>Streptosporangiales</taxon>
        <taxon>Thermomonosporaceae</taxon>
        <taxon>Actinocorallia</taxon>
    </lineage>
</organism>
<dbReference type="AlphaFoldDB" id="A0A3N1D0P7"/>
<evidence type="ECO:0000259" key="3">
    <source>
        <dbReference type="Pfam" id="PF19305"/>
    </source>
</evidence>
<name>A0A3N1D0P7_9ACTN</name>
<evidence type="ECO:0000313" key="5">
    <source>
        <dbReference type="Proteomes" id="UP000272400"/>
    </source>
</evidence>
<comment type="caution">
    <text evidence="4">The sequence shown here is derived from an EMBL/GenBank/DDBJ whole genome shotgun (WGS) entry which is preliminary data.</text>
</comment>
<feature type="domain" description="MmgE/PrpD C-terminal" evidence="3">
    <location>
        <begin position="259"/>
        <end position="407"/>
    </location>
</feature>
<dbReference type="InterPro" id="IPR005656">
    <property type="entry name" value="MmgE_PrpD"/>
</dbReference>
<comment type="similarity">
    <text evidence="1">Belongs to the PrpD family.</text>
</comment>
<evidence type="ECO:0000259" key="2">
    <source>
        <dbReference type="Pfam" id="PF03972"/>
    </source>
</evidence>
<gene>
    <name evidence="4" type="ORF">EDD29_4694</name>
</gene>
<evidence type="ECO:0000256" key="1">
    <source>
        <dbReference type="ARBA" id="ARBA00006174"/>
    </source>
</evidence>
<evidence type="ECO:0000313" key="4">
    <source>
        <dbReference type="EMBL" id="ROO87103.1"/>
    </source>
</evidence>
<reference evidence="4 5" key="1">
    <citation type="submission" date="2018-11" db="EMBL/GenBank/DDBJ databases">
        <title>Sequencing the genomes of 1000 actinobacteria strains.</title>
        <authorList>
            <person name="Klenk H.-P."/>
        </authorList>
    </citation>
    <scope>NUCLEOTIDE SEQUENCE [LARGE SCALE GENOMIC DNA]</scope>
    <source>
        <strain evidence="4 5">DSM 44254</strain>
    </source>
</reference>
<dbReference type="InterPro" id="IPR045337">
    <property type="entry name" value="MmgE_PrpD_C"/>
</dbReference>
<dbReference type="InterPro" id="IPR045336">
    <property type="entry name" value="MmgE_PrpD_N"/>
</dbReference>
<dbReference type="Pfam" id="PF03972">
    <property type="entry name" value="MmgE_PrpD_N"/>
    <property type="match status" value="1"/>
</dbReference>
<dbReference type="InterPro" id="IPR036148">
    <property type="entry name" value="MmgE/PrpD_sf"/>
</dbReference>
<feature type="domain" description="MmgE/PrpD N-terminal" evidence="2">
    <location>
        <begin position="21"/>
        <end position="232"/>
    </location>
</feature>
<dbReference type="EMBL" id="RJKE01000001">
    <property type="protein sequence ID" value="ROO87103.1"/>
    <property type="molecule type" value="Genomic_DNA"/>
</dbReference>
<dbReference type="Proteomes" id="UP000272400">
    <property type="component" value="Unassembled WGS sequence"/>
</dbReference>
<keyword evidence="5" id="KW-1185">Reference proteome</keyword>
<dbReference type="InterPro" id="IPR042183">
    <property type="entry name" value="MmgE/PrpD_sf_1"/>
</dbReference>
<dbReference type="Gene3D" id="1.10.4100.10">
    <property type="entry name" value="2-methylcitrate dehydratase PrpD"/>
    <property type="match status" value="1"/>
</dbReference>
<sequence length="443" mass="44798">MSVLGELAERGRRAAATADAAARGLAGLHVLDTLGCVAAGASHPVARDLAALAGLDGAEDVRVLGLGGRRALRTAVLIEASLAHVDEYDAVHPGGAVVPAAVTVPAALAVADREGLPGRAVADAVLAGYEVVAEAGLRFGGPALYPRAWWPTAVFGALGAAAATAVLLDLGPERTEAALALAAAGLGGLLSADVLGTGHYLLAGRAAADGVEAAYLARAGADASRTLLDGPAAAALGRSAGPPTGAGPPHLSCCPIKRYPCARPLHAALDALTGLREEGVAWEQAETVEIALPSTLLRFVTAEREPAGPTEAAASAAFAVAALLHGRAGDARFYREPLPAGSPRVVLVPDPGLDALLPGRWAARVTLGFPDGGRAEGRSDGAREVGEAEVVGKWRRQLGGPGGSAEADAWRARCLALDAVADVAELRRDFARLLRPENENTIP</sequence>
<dbReference type="GO" id="GO:0016829">
    <property type="term" value="F:lyase activity"/>
    <property type="evidence" value="ECO:0007669"/>
    <property type="project" value="InterPro"/>
</dbReference>
<accession>A0A3N1D0P7</accession>